<proteinExistence type="predicted"/>
<name>A0A0C3LCU1_9AGAM</name>
<dbReference type="OrthoDB" id="10250354at2759"/>
<keyword evidence="1" id="KW-0143">Chaperone</keyword>
<evidence type="ECO:0000259" key="2">
    <source>
        <dbReference type="Pfam" id="PF01556"/>
    </source>
</evidence>
<dbReference type="InterPro" id="IPR002939">
    <property type="entry name" value="DnaJ_C"/>
</dbReference>
<accession>A0A0C3LCU1</accession>
<gene>
    <name evidence="3" type="ORF">M407DRAFT_223263</name>
</gene>
<evidence type="ECO:0000313" key="4">
    <source>
        <dbReference type="Proteomes" id="UP000054248"/>
    </source>
</evidence>
<dbReference type="GO" id="GO:0005829">
    <property type="term" value="C:cytosol"/>
    <property type="evidence" value="ECO:0007669"/>
    <property type="project" value="TreeGrafter"/>
</dbReference>
<dbReference type="PANTHER" id="PTHR24078">
    <property type="entry name" value="DNAJ HOMOLOG SUBFAMILY C MEMBER"/>
    <property type="match status" value="1"/>
</dbReference>
<dbReference type="GO" id="GO:0006413">
    <property type="term" value="P:translational initiation"/>
    <property type="evidence" value="ECO:0007669"/>
    <property type="project" value="TreeGrafter"/>
</dbReference>
<dbReference type="InterPro" id="IPR051339">
    <property type="entry name" value="DnaJ_subfamily_B"/>
</dbReference>
<reference evidence="4" key="2">
    <citation type="submission" date="2015-01" db="EMBL/GenBank/DDBJ databases">
        <title>Evolutionary Origins and Diversification of the Mycorrhizal Mutualists.</title>
        <authorList>
            <consortium name="DOE Joint Genome Institute"/>
            <consortium name="Mycorrhizal Genomics Consortium"/>
            <person name="Kohler A."/>
            <person name="Kuo A."/>
            <person name="Nagy L.G."/>
            <person name="Floudas D."/>
            <person name="Copeland A."/>
            <person name="Barry K.W."/>
            <person name="Cichocki N."/>
            <person name="Veneault-Fourrey C."/>
            <person name="LaButti K."/>
            <person name="Lindquist E.A."/>
            <person name="Lipzen A."/>
            <person name="Lundell T."/>
            <person name="Morin E."/>
            <person name="Murat C."/>
            <person name="Riley R."/>
            <person name="Ohm R."/>
            <person name="Sun H."/>
            <person name="Tunlid A."/>
            <person name="Henrissat B."/>
            <person name="Grigoriev I.V."/>
            <person name="Hibbett D.S."/>
            <person name="Martin F."/>
        </authorList>
    </citation>
    <scope>NUCLEOTIDE SEQUENCE [LARGE SCALE GENOMIC DNA]</scope>
    <source>
        <strain evidence="4">MUT 4182</strain>
    </source>
</reference>
<dbReference type="InterPro" id="IPR008971">
    <property type="entry name" value="HSP40/DnaJ_pept-bd"/>
</dbReference>
<feature type="non-terminal residue" evidence="3">
    <location>
        <position position="1"/>
    </location>
</feature>
<dbReference type="GO" id="GO:0051087">
    <property type="term" value="F:protein-folding chaperone binding"/>
    <property type="evidence" value="ECO:0007669"/>
    <property type="project" value="TreeGrafter"/>
</dbReference>
<dbReference type="STRING" id="1051891.A0A0C3LCU1"/>
<dbReference type="Proteomes" id="UP000054248">
    <property type="component" value="Unassembled WGS sequence"/>
</dbReference>
<reference evidence="3 4" key="1">
    <citation type="submission" date="2014-04" db="EMBL/GenBank/DDBJ databases">
        <authorList>
            <consortium name="DOE Joint Genome Institute"/>
            <person name="Kuo A."/>
            <person name="Girlanda M."/>
            <person name="Perotto S."/>
            <person name="Kohler A."/>
            <person name="Nagy L.G."/>
            <person name="Floudas D."/>
            <person name="Copeland A."/>
            <person name="Barry K.W."/>
            <person name="Cichocki N."/>
            <person name="Veneault-Fourrey C."/>
            <person name="LaButti K."/>
            <person name="Lindquist E.A."/>
            <person name="Lipzen A."/>
            <person name="Lundell T."/>
            <person name="Morin E."/>
            <person name="Murat C."/>
            <person name="Sun H."/>
            <person name="Tunlid A."/>
            <person name="Henrissat B."/>
            <person name="Grigoriev I.V."/>
            <person name="Hibbett D.S."/>
            <person name="Martin F."/>
            <person name="Nordberg H.P."/>
            <person name="Cantor M.N."/>
            <person name="Hua S.X."/>
        </authorList>
    </citation>
    <scope>NUCLEOTIDE SEQUENCE [LARGE SCALE GENOMIC DNA]</scope>
    <source>
        <strain evidence="3 4">MUT 4182</strain>
    </source>
</reference>
<dbReference type="Pfam" id="PF01556">
    <property type="entry name" value="DnaJ_C"/>
    <property type="match status" value="1"/>
</dbReference>
<dbReference type="HOGENOM" id="CLU_017633_6_3_1"/>
<sequence length="164" mass="18642">ASSLPEEWVYPLSLTLEKLFKGGTDYYRITTRLISGEPKIQEVQIDIKPGWRTGTRIIFPGAGNERYPGVFQTIVFVVQQVDHKMFRRRENGNLEYEQYISPLDARNTNGTKPLRKLVGLDGKVIELYPPRGAIWDGQETVIKGEGMHKRSKGKVVGRGDLIVR</sequence>
<organism evidence="3 4">
    <name type="scientific">Tulasnella calospora MUT 4182</name>
    <dbReference type="NCBI Taxonomy" id="1051891"/>
    <lineage>
        <taxon>Eukaryota</taxon>
        <taxon>Fungi</taxon>
        <taxon>Dikarya</taxon>
        <taxon>Basidiomycota</taxon>
        <taxon>Agaricomycotina</taxon>
        <taxon>Agaricomycetes</taxon>
        <taxon>Cantharellales</taxon>
        <taxon>Tulasnellaceae</taxon>
        <taxon>Tulasnella</taxon>
    </lineage>
</organism>
<dbReference type="SUPFAM" id="SSF49493">
    <property type="entry name" value="HSP40/DnaJ peptide-binding domain"/>
    <property type="match status" value="2"/>
</dbReference>
<dbReference type="PANTHER" id="PTHR24078:SF553">
    <property type="entry name" value="DNAJ HOMOLOG SUBFAMILY B MEMBER 5"/>
    <property type="match status" value="1"/>
</dbReference>
<dbReference type="Gene3D" id="2.60.260.20">
    <property type="entry name" value="Urease metallochaperone UreE, N-terminal domain"/>
    <property type="match status" value="2"/>
</dbReference>
<evidence type="ECO:0000256" key="1">
    <source>
        <dbReference type="ARBA" id="ARBA00023186"/>
    </source>
</evidence>
<feature type="domain" description="Chaperone DnaJ C-terminal" evidence="2">
    <location>
        <begin position="10"/>
        <end position="164"/>
    </location>
</feature>
<keyword evidence="4" id="KW-1185">Reference proteome</keyword>
<dbReference type="EMBL" id="KN823230">
    <property type="protein sequence ID" value="KIO19292.1"/>
    <property type="molecule type" value="Genomic_DNA"/>
</dbReference>
<protein>
    <recommendedName>
        <fullName evidence="2">Chaperone DnaJ C-terminal domain-containing protein</fullName>
    </recommendedName>
</protein>
<dbReference type="GO" id="GO:0051082">
    <property type="term" value="F:unfolded protein binding"/>
    <property type="evidence" value="ECO:0007669"/>
    <property type="project" value="InterPro"/>
</dbReference>
<dbReference type="GO" id="GO:0006457">
    <property type="term" value="P:protein folding"/>
    <property type="evidence" value="ECO:0007669"/>
    <property type="project" value="InterPro"/>
</dbReference>
<dbReference type="AlphaFoldDB" id="A0A0C3LCU1"/>
<evidence type="ECO:0000313" key="3">
    <source>
        <dbReference type="EMBL" id="KIO19292.1"/>
    </source>
</evidence>